<keyword evidence="4" id="KW-1185">Reference proteome</keyword>
<protein>
    <recommendedName>
        <fullName evidence="2">DUF7833 domain-containing protein</fullName>
    </recommendedName>
</protein>
<evidence type="ECO:0000313" key="4">
    <source>
        <dbReference type="Proteomes" id="UP000003167"/>
    </source>
</evidence>
<organism evidence="3 4">
    <name type="scientific">Segatella maculosa OT 289</name>
    <dbReference type="NCBI Taxonomy" id="999422"/>
    <lineage>
        <taxon>Bacteria</taxon>
        <taxon>Pseudomonadati</taxon>
        <taxon>Bacteroidota</taxon>
        <taxon>Bacteroidia</taxon>
        <taxon>Bacteroidales</taxon>
        <taxon>Prevotellaceae</taxon>
        <taxon>Segatella</taxon>
    </lineage>
</organism>
<dbReference type="HOGENOM" id="CLU_778145_0_0_10"/>
<sequence length="360" mass="40327">MENKNTQRVGTTARRNTVNNASELFVRFNLSMLNAYDMVLVREKYGIAGWGIVLYIMKYLLERRTECRAPLYAVAEIAHACHKNQKTILQLIYDLPALFTIEPDGQIFTSPYLVRFFVKNSTEKEKSNRNLNKLTNGSVDNQAINFPKNYELELEQRTTKEKKRESRRKKMSAVVADSSVDKTVSEDAEAVDADVVVEGKVAEDTKAVAVANASADKTAAAPRHAVPKATRKAPATAVRAPSPQPVSPTSQATPPADVATSSPDTTAQPDEGVPRELLALLYADNSYMASLEHMVDLAVHANLFVRRNLLLWFQGYCRMHAKRIRSASDAKDYLANLLRPGSNTRAQFMAYQNRIYERQR</sequence>
<feature type="domain" description="DUF7833" evidence="2">
    <location>
        <begin position="278"/>
        <end position="340"/>
    </location>
</feature>
<dbReference type="PATRIC" id="fig|999422.3.peg.2015"/>
<dbReference type="InterPro" id="IPR057155">
    <property type="entry name" value="DUF7833"/>
</dbReference>
<feature type="region of interest" description="Disordered" evidence="1">
    <location>
        <begin position="213"/>
        <end position="271"/>
    </location>
</feature>
<comment type="caution">
    <text evidence="3">The sequence shown here is derived from an EMBL/GenBank/DDBJ whole genome shotgun (WGS) entry which is preliminary data.</text>
</comment>
<dbReference type="OrthoDB" id="1085348at2"/>
<gene>
    <name evidence="3" type="ORF">HMPREF9944_01916</name>
</gene>
<evidence type="ECO:0000313" key="3">
    <source>
        <dbReference type="EMBL" id="EHO68662.1"/>
    </source>
</evidence>
<evidence type="ECO:0000256" key="1">
    <source>
        <dbReference type="SAM" id="MobiDB-lite"/>
    </source>
</evidence>
<dbReference type="Pfam" id="PF25200">
    <property type="entry name" value="DUF7833"/>
    <property type="match status" value="1"/>
</dbReference>
<name>H1HP22_9BACT</name>
<dbReference type="AlphaFoldDB" id="H1HP22"/>
<dbReference type="RefSeq" id="WP_008565939.1">
    <property type="nucleotide sequence ID" value="NZ_JH594506.1"/>
</dbReference>
<proteinExistence type="predicted"/>
<dbReference type="EMBL" id="AGEK01000032">
    <property type="protein sequence ID" value="EHO68662.1"/>
    <property type="molecule type" value="Genomic_DNA"/>
</dbReference>
<dbReference type="Proteomes" id="UP000003167">
    <property type="component" value="Unassembled WGS sequence"/>
</dbReference>
<feature type="compositionally biased region" description="Polar residues" evidence="1">
    <location>
        <begin position="247"/>
        <end position="268"/>
    </location>
</feature>
<evidence type="ECO:0000259" key="2">
    <source>
        <dbReference type="Pfam" id="PF25200"/>
    </source>
</evidence>
<accession>H1HP22</accession>
<feature type="region of interest" description="Disordered" evidence="1">
    <location>
        <begin position="156"/>
        <end position="178"/>
    </location>
</feature>
<reference evidence="3 4" key="1">
    <citation type="submission" date="2011-12" db="EMBL/GenBank/DDBJ databases">
        <title>The Genome Sequence of Prevotella maculosa OT 289.</title>
        <authorList>
            <consortium name="The Broad Institute Genome Sequencing Platform"/>
            <person name="Earl A."/>
            <person name="Ward D."/>
            <person name="Feldgarden M."/>
            <person name="Gevers D."/>
            <person name="Izard J."/>
            <person name="Blanton J.M."/>
            <person name="Mathney J."/>
            <person name="Tanner A.C."/>
            <person name="Dewhirst F.E."/>
            <person name="Young S.K."/>
            <person name="Zeng Q."/>
            <person name="Gargeya S."/>
            <person name="Fitzgerald M."/>
            <person name="Haas B."/>
            <person name="Abouelleil A."/>
            <person name="Alvarado L."/>
            <person name="Arachchi H.M."/>
            <person name="Berlin A."/>
            <person name="Chapman S.B."/>
            <person name="Gearin G."/>
            <person name="Goldberg J."/>
            <person name="Griggs A."/>
            <person name="Gujja S."/>
            <person name="Hansen M."/>
            <person name="Heiman D."/>
            <person name="Howarth C."/>
            <person name="Larimer J."/>
            <person name="Lui A."/>
            <person name="MacDonald P.J.P."/>
            <person name="McCowen C."/>
            <person name="Montmayeur A."/>
            <person name="Murphy C."/>
            <person name="Neiman D."/>
            <person name="Pearson M."/>
            <person name="Priest M."/>
            <person name="Roberts A."/>
            <person name="Saif S."/>
            <person name="Shea T."/>
            <person name="Sisk P."/>
            <person name="Stolte C."/>
            <person name="Sykes S."/>
            <person name="Wortman J."/>
            <person name="Nusbaum C."/>
            <person name="Birren B."/>
        </authorList>
    </citation>
    <scope>NUCLEOTIDE SEQUENCE [LARGE SCALE GENOMIC DNA]</scope>
    <source>
        <strain evidence="3 4">OT 289</strain>
    </source>
</reference>